<protein>
    <submittedName>
        <fullName evidence="1">Uncharacterized protein</fullName>
    </submittedName>
</protein>
<accession>A0A937A376</accession>
<comment type="caution">
    <text evidence="1">The sequence shown here is derived from an EMBL/GenBank/DDBJ whole genome shotgun (WGS) entry which is preliminary data.</text>
</comment>
<evidence type="ECO:0000313" key="2">
    <source>
        <dbReference type="Proteomes" id="UP000651057"/>
    </source>
</evidence>
<dbReference type="Proteomes" id="UP000651057">
    <property type="component" value="Unassembled WGS sequence"/>
</dbReference>
<proteinExistence type="predicted"/>
<evidence type="ECO:0000313" key="1">
    <source>
        <dbReference type="EMBL" id="MBL0686041.1"/>
    </source>
</evidence>
<dbReference type="AlphaFoldDB" id="A0A937A376"/>
<name>A0A937A376_9FLAO</name>
<gene>
    <name evidence="1" type="ORF">JJQ60_21115</name>
</gene>
<dbReference type="RefSeq" id="WP_201924577.1">
    <property type="nucleotide sequence ID" value="NZ_BAABAX010000013.1"/>
</dbReference>
<sequence length="82" mass="9575">MEKITLQEYRNLSKKEQEVLLTEKGKHLDSLKEGYYGYALYALDRFFVEVVYASSSNRIVSIKSFNSGKRLDFYVSGRKLKP</sequence>
<reference evidence="1" key="1">
    <citation type="submission" date="2021-01" db="EMBL/GenBank/DDBJ databases">
        <authorList>
            <person name="Zhong Y.L."/>
        </authorList>
    </citation>
    <scope>NUCLEOTIDE SEQUENCE</scope>
    <source>
        <strain evidence="1">KCTC 23302</strain>
    </source>
</reference>
<keyword evidence="2" id="KW-1185">Reference proteome</keyword>
<organism evidence="1 2">
    <name type="scientific">Aquimarina mytili</name>
    <dbReference type="NCBI Taxonomy" id="874423"/>
    <lineage>
        <taxon>Bacteria</taxon>
        <taxon>Pseudomonadati</taxon>
        <taxon>Bacteroidota</taxon>
        <taxon>Flavobacteriia</taxon>
        <taxon>Flavobacteriales</taxon>
        <taxon>Flavobacteriaceae</taxon>
        <taxon>Aquimarina</taxon>
    </lineage>
</organism>
<dbReference type="EMBL" id="JAERQJ010000017">
    <property type="protein sequence ID" value="MBL0686041.1"/>
    <property type="molecule type" value="Genomic_DNA"/>
</dbReference>